<evidence type="ECO:0000256" key="5">
    <source>
        <dbReference type="SAM" id="MobiDB-lite"/>
    </source>
</evidence>
<sequence>MDTESGRPANVLPLPRWTLIIHAVQVVLAIIILGLSAYGVHWIAYNALIFALVVCICTFGCCAYIFVSSLFIHKLYNKFIILAAHIWMIIFWLVDLGLVANLARIWGAYENFGGYSYGGYCYYYCYNKRDLAKREDTTYGAYYGALAAGAFFAAVQFGLWVASAVIVGMYINKSNNNSTPPPAYPAAGGQAVAMDKPEGTYGYQANSVAPTPQPQPAQPSYVQQPQATYNQGYSSYTQDPVNREATVSPASELSSPHPGFNPNASELGAHK</sequence>
<dbReference type="EMBL" id="ML996109">
    <property type="protein sequence ID" value="KAF2738391.1"/>
    <property type="molecule type" value="Genomic_DNA"/>
</dbReference>
<evidence type="ECO:0000256" key="1">
    <source>
        <dbReference type="ARBA" id="ARBA00004141"/>
    </source>
</evidence>
<comment type="caution">
    <text evidence="8">The sequence shown here is derived from an EMBL/GenBank/DDBJ whole genome shotgun (WGS) entry which is preliminary data.</text>
</comment>
<gene>
    <name evidence="8" type="ORF">EJ04DRAFT_549893</name>
</gene>
<dbReference type="Pfam" id="PF01284">
    <property type="entry name" value="MARVEL"/>
    <property type="match status" value="1"/>
</dbReference>
<reference evidence="8" key="1">
    <citation type="journal article" date="2020" name="Stud. Mycol.">
        <title>101 Dothideomycetes genomes: a test case for predicting lifestyles and emergence of pathogens.</title>
        <authorList>
            <person name="Haridas S."/>
            <person name="Albert R."/>
            <person name="Binder M."/>
            <person name="Bloem J."/>
            <person name="Labutti K."/>
            <person name="Salamov A."/>
            <person name="Andreopoulos B."/>
            <person name="Baker S."/>
            <person name="Barry K."/>
            <person name="Bills G."/>
            <person name="Bluhm B."/>
            <person name="Cannon C."/>
            <person name="Castanera R."/>
            <person name="Culley D."/>
            <person name="Daum C."/>
            <person name="Ezra D."/>
            <person name="Gonzalez J."/>
            <person name="Henrissat B."/>
            <person name="Kuo A."/>
            <person name="Liang C."/>
            <person name="Lipzen A."/>
            <person name="Lutzoni F."/>
            <person name="Magnuson J."/>
            <person name="Mondo S."/>
            <person name="Nolan M."/>
            <person name="Ohm R."/>
            <person name="Pangilinan J."/>
            <person name="Park H.-J."/>
            <person name="Ramirez L."/>
            <person name="Alfaro M."/>
            <person name="Sun H."/>
            <person name="Tritt A."/>
            <person name="Yoshinaga Y."/>
            <person name="Zwiers L.-H."/>
            <person name="Turgeon B."/>
            <person name="Goodwin S."/>
            <person name="Spatafora J."/>
            <person name="Crous P."/>
            <person name="Grigoriev I."/>
        </authorList>
    </citation>
    <scope>NUCLEOTIDE SEQUENCE</scope>
    <source>
        <strain evidence="8">CBS 125425</strain>
    </source>
</reference>
<keyword evidence="3 6" id="KW-1133">Transmembrane helix</keyword>
<evidence type="ECO:0000256" key="3">
    <source>
        <dbReference type="ARBA" id="ARBA00022989"/>
    </source>
</evidence>
<keyword evidence="4 6" id="KW-0472">Membrane</keyword>
<organism evidence="8 9">
    <name type="scientific">Polyplosphaeria fusca</name>
    <dbReference type="NCBI Taxonomy" id="682080"/>
    <lineage>
        <taxon>Eukaryota</taxon>
        <taxon>Fungi</taxon>
        <taxon>Dikarya</taxon>
        <taxon>Ascomycota</taxon>
        <taxon>Pezizomycotina</taxon>
        <taxon>Dothideomycetes</taxon>
        <taxon>Pleosporomycetidae</taxon>
        <taxon>Pleosporales</taxon>
        <taxon>Tetraplosphaeriaceae</taxon>
        <taxon>Polyplosphaeria</taxon>
    </lineage>
</organism>
<feature type="domain" description="MARVEL" evidence="7">
    <location>
        <begin position="18"/>
        <end position="166"/>
    </location>
</feature>
<evidence type="ECO:0000256" key="4">
    <source>
        <dbReference type="ARBA" id="ARBA00023136"/>
    </source>
</evidence>
<feature type="transmembrane region" description="Helical" evidence="6">
    <location>
        <begin position="79"/>
        <end position="103"/>
    </location>
</feature>
<protein>
    <recommendedName>
        <fullName evidence="7">MARVEL domain-containing protein</fullName>
    </recommendedName>
</protein>
<feature type="transmembrane region" description="Helical" evidence="6">
    <location>
        <begin position="43"/>
        <end position="67"/>
    </location>
</feature>
<dbReference type="Proteomes" id="UP000799444">
    <property type="component" value="Unassembled WGS sequence"/>
</dbReference>
<comment type="subcellular location">
    <subcellularLocation>
        <location evidence="1">Membrane</location>
        <topology evidence="1">Multi-pass membrane protein</topology>
    </subcellularLocation>
</comment>
<feature type="transmembrane region" description="Helical" evidence="6">
    <location>
        <begin position="17"/>
        <end position="37"/>
    </location>
</feature>
<proteinExistence type="predicted"/>
<dbReference type="AlphaFoldDB" id="A0A9P4V6D4"/>
<evidence type="ECO:0000313" key="9">
    <source>
        <dbReference type="Proteomes" id="UP000799444"/>
    </source>
</evidence>
<dbReference type="PANTHER" id="PTHR37451">
    <property type="entry name" value="MARVEL DOMAIN"/>
    <property type="match status" value="1"/>
</dbReference>
<dbReference type="InterPro" id="IPR008253">
    <property type="entry name" value="Marvel"/>
</dbReference>
<dbReference type="PANTHER" id="PTHR37451:SF4">
    <property type="entry name" value="MARVEL DOMAIN-CONTAINING PROTEIN"/>
    <property type="match status" value="1"/>
</dbReference>
<name>A0A9P4V6D4_9PLEO</name>
<dbReference type="GO" id="GO:0016020">
    <property type="term" value="C:membrane"/>
    <property type="evidence" value="ECO:0007669"/>
    <property type="project" value="UniProtKB-SubCell"/>
</dbReference>
<evidence type="ECO:0000256" key="2">
    <source>
        <dbReference type="ARBA" id="ARBA00022692"/>
    </source>
</evidence>
<evidence type="ECO:0000313" key="8">
    <source>
        <dbReference type="EMBL" id="KAF2738391.1"/>
    </source>
</evidence>
<dbReference type="OrthoDB" id="5325022at2759"/>
<feature type="transmembrane region" description="Helical" evidence="6">
    <location>
        <begin position="141"/>
        <end position="171"/>
    </location>
</feature>
<feature type="region of interest" description="Disordered" evidence="5">
    <location>
        <begin position="203"/>
        <end position="271"/>
    </location>
</feature>
<keyword evidence="2 6" id="KW-0812">Transmembrane</keyword>
<accession>A0A9P4V6D4</accession>
<evidence type="ECO:0000256" key="6">
    <source>
        <dbReference type="SAM" id="Phobius"/>
    </source>
</evidence>
<keyword evidence="9" id="KW-1185">Reference proteome</keyword>
<evidence type="ECO:0000259" key="7">
    <source>
        <dbReference type="Pfam" id="PF01284"/>
    </source>
</evidence>
<feature type="compositionally biased region" description="Polar residues" evidence="5">
    <location>
        <begin position="220"/>
        <end position="240"/>
    </location>
</feature>